<dbReference type="PANTHER" id="PTHR11062:SF59">
    <property type="entry name" value="EXOSTOSIN FAMILY PROTEIN"/>
    <property type="match status" value="1"/>
</dbReference>
<dbReference type="Pfam" id="PF03016">
    <property type="entry name" value="Exostosin_GT47"/>
    <property type="match status" value="1"/>
</dbReference>
<evidence type="ECO:0000256" key="5">
    <source>
        <dbReference type="ARBA" id="ARBA00023034"/>
    </source>
</evidence>
<proteinExistence type="inferred from homology"/>
<evidence type="ECO:0000259" key="6">
    <source>
        <dbReference type="Pfam" id="PF03016"/>
    </source>
</evidence>
<dbReference type="AlphaFoldDB" id="A0A2P6PGQ5"/>
<evidence type="ECO:0000313" key="7">
    <source>
        <dbReference type="EMBL" id="PRQ21113.1"/>
    </source>
</evidence>
<dbReference type="EMBL" id="PDCK01000045">
    <property type="protein sequence ID" value="PRQ21113.1"/>
    <property type="molecule type" value="Genomic_DNA"/>
</dbReference>
<evidence type="ECO:0000256" key="4">
    <source>
        <dbReference type="ARBA" id="ARBA00022968"/>
    </source>
</evidence>
<protein>
    <submittedName>
        <fullName evidence="7">Putative xylogalacturonan beta-1,3-xylosyltransferase</fullName>
        <ecNumber evidence="7">2.4.2.41</ecNumber>
    </submittedName>
</protein>
<sequence length="341" mass="39775">MSVFKSDGSRPIFHVPHLNGIYASEGWFMRLMEGNRQFVTRDPKKAHLFYLPYSMRQLELKLYVPGSHQIKPLAIFLRDYVNMIAGKYPFWNCTHGTDHFLVACHDWYQIPDDLGLTLTQHEELANNTIKALCNADTSEGVFVAGKDVSLLETNIRNPRVPLRNIGGLRVSQRPLLAFFAGRMHGRVSPILLKYWRDKHEDMKIFGPLPSRISRKMSYIQHMKSSKFCICPMGYEVNSPRIIEAIYYECVPVIIADNFPPPLSDVLDWSKFSVIVAEKDIPKLREILLAIPMRRYMAMQTNVKLVKRHFLWNRRPIRYDLFHMIMHSIWLSRLSQIQIPES</sequence>
<keyword evidence="3 7" id="KW-0328">Glycosyltransferase</keyword>
<name>A0A2P6PGQ5_ROSCH</name>
<comment type="similarity">
    <text evidence="2">Belongs to the glycosyltransferase 47 family.</text>
</comment>
<evidence type="ECO:0000256" key="3">
    <source>
        <dbReference type="ARBA" id="ARBA00022676"/>
    </source>
</evidence>
<dbReference type="InterPro" id="IPR040911">
    <property type="entry name" value="Exostosin_GT47"/>
</dbReference>
<feature type="domain" description="Exostosin GT47" evidence="6">
    <location>
        <begin position="17"/>
        <end position="287"/>
    </location>
</feature>
<dbReference type="EC" id="2.4.2.41" evidence="7"/>
<keyword evidence="8" id="KW-1185">Reference proteome</keyword>
<dbReference type="PANTHER" id="PTHR11062">
    <property type="entry name" value="EXOSTOSIN HEPARAN SULFATE GLYCOSYLTRANSFERASE -RELATED"/>
    <property type="match status" value="1"/>
</dbReference>
<dbReference type="Proteomes" id="UP000238479">
    <property type="component" value="Chromosome 7"/>
</dbReference>
<dbReference type="GO" id="GO:0102983">
    <property type="term" value="F:xylogalacturonan beta-1,3-xylosyltransferase activity"/>
    <property type="evidence" value="ECO:0007669"/>
    <property type="project" value="UniProtKB-EC"/>
</dbReference>
<dbReference type="Gramene" id="PRQ21113">
    <property type="protein sequence ID" value="PRQ21113"/>
    <property type="gene ID" value="RchiOBHm_Chr7g0235581"/>
</dbReference>
<dbReference type="OMA" id="KREVRTC"/>
<keyword evidence="4" id="KW-0812">Transmembrane</keyword>
<keyword evidence="4" id="KW-0735">Signal-anchor</keyword>
<dbReference type="STRING" id="74649.A0A2P6PGQ5"/>
<dbReference type="InterPro" id="IPR004263">
    <property type="entry name" value="Exostosin"/>
</dbReference>
<evidence type="ECO:0000256" key="1">
    <source>
        <dbReference type="ARBA" id="ARBA00004323"/>
    </source>
</evidence>
<organism evidence="7 8">
    <name type="scientific">Rosa chinensis</name>
    <name type="common">China rose</name>
    <dbReference type="NCBI Taxonomy" id="74649"/>
    <lineage>
        <taxon>Eukaryota</taxon>
        <taxon>Viridiplantae</taxon>
        <taxon>Streptophyta</taxon>
        <taxon>Embryophyta</taxon>
        <taxon>Tracheophyta</taxon>
        <taxon>Spermatophyta</taxon>
        <taxon>Magnoliopsida</taxon>
        <taxon>eudicotyledons</taxon>
        <taxon>Gunneridae</taxon>
        <taxon>Pentapetalae</taxon>
        <taxon>rosids</taxon>
        <taxon>fabids</taxon>
        <taxon>Rosales</taxon>
        <taxon>Rosaceae</taxon>
        <taxon>Rosoideae</taxon>
        <taxon>Rosoideae incertae sedis</taxon>
        <taxon>Rosa</taxon>
    </lineage>
</organism>
<reference evidence="7 8" key="1">
    <citation type="journal article" date="2018" name="Nat. Genet.">
        <title>The Rosa genome provides new insights in the design of modern roses.</title>
        <authorList>
            <person name="Bendahmane M."/>
        </authorList>
    </citation>
    <scope>NUCLEOTIDE SEQUENCE [LARGE SCALE GENOMIC DNA]</scope>
    <source>
        <strain evidence="8">cv. Old Blush</strain>
    </source>
</reference>
<evidence type="ECO:0000313" key="8">
    <source>
        <dbReference type="Proteomes" id="UP000238479"/>
    </source>
</evidence>
<keyword evidence="7" id="KW-0808">Transferase</keyword>
<gene>
    <name evidence="7" type="ORF">RchiOBHm_Chr7g0235581</name>
</gene>
<dbReference type="GO" id="GO:0000139">
    <property type="term" value="C:Golgi membrane"/>
    <property type="evidence" value="ECO:0007669"/>
    <property type="project" value="UniProtKB-SubCell"/>
</dbReference>
<evidence type="ECO:0000256" key="2">
    <source>
        <dbReference type="ARBA" id="ARBA00010271"/>
    </source>
</evidence>
<keyword evidence="5" id="KW-0333">Golgi apparatus</keyword>
<comment type="caution">
    <text evidence="7">The sequence shown here is derived from an EMBL/GenBank/DDBJ whole genome shotgun (WGS) entry which is preliminary data.</text>
</comment>
<comment type="subcellular location">
    <subcellularLocation>
        <location evidence="1">Golgi apparatus membrane</location>
        <topology evidence="1">Single-pass type II membrane protein</topology>
    </subcellularLocation>
</comment>
<accession>A0A2P6PGQ5</accession>